<keyword evidence="1" id="KW-0488">Methylation</keyword>
<dbReference type="SUPFAM" id="SSF58104">
    <property type="entry name" value="Methyl-accepting chemotaxis protein (MCP) signaling domain"/>
    <property type="match status" value="1"/>
</dbReference>
<feature type="transmembrane region" description="Helical" evidence="5">
    <location>
        <begin position="195"/>
        <end position="212"/>
    </location>
</feature>
<evidence type="ECO:0000256" key="5">
    <source>
        <dbReference type="SAM" id="Phobius"/>
    </source>
</evidence>
<dbReference type="InterPro" id="IPR004089">
    <property type="entry name" value="MCPsignal_dom"/>
</dbReference>
<comment type="caution">
    <text evidence="8">The sequence shown here is derived from an EMBL/GenBank/DDBJ whole genome shotgun (WGS) entry which is preliminary data.</text>
</comment>
<evidence type="ECO:0000313" key="8">
    <source>
        <dbReference type="EMBL" id="MDT9000550.1"/>
    </source>
</evidence>
<keyword evidence="5" id="KW-0812">Transmembrane</keyword>
<accession>A0ABU3PDC6</accession>
<dbReference type="InterPro" id="IPR003660">
    <property type="entry name" value="HAMP_dom"/>
</dbReference>
<evidence type="ECO:0000259" key="6">
    <source>
        <dbReference type="PROSITE" id="PS50111"/>
    </source>
</evidence>
<dbReference type="Pfam" id="PF00672">
    <property type="entry name" value="HAMP"/>
    <property type="match status" value="1"/>
</dbReference>
<keyword evidence="5" id="KW-0472">Membrane</keyword>
<feature type="domain" description="HAMP" evidence="7">
    <location>
        <begin position="213"/>
        <end position="267"/>
    </location>
</feature>
<evidence type="ECO:0000259" key="7">
    <source>
        <dbReference type="PROSITE" id="PS50885"/>
    </source>
</evidence>
<keyword evidence="9" id="KW-1185">Reference proteome</keyword>
<feature type="coiled-coil region" evidence="4">
    <location>
        <begin position="402"/>
        <end position="461"/>
    </location>
</feature>
<dbReference type="EMBL" id="JAVXZY010000006">
    <property type="protein sequence ID" value="MDT9000550.1"/>
    <property type="molecule type" value="Genomic_DNA"/>
</dbReference>
<evidence type="ECO:0000256" key="1">
    <source>
        <dbReference type="ARBA" id="ARBA00022481"/>
    </source>
</evidence>
<evidence type="ECO:0000256" key="2">
    <source>
        <dbReference type="ARBA" id="ARBA00029447"/>
    </source>
</evidence>
<protein>
    <submittedName>
        <fullName evidence="8">Methyl-accepting chemotaxis protein</fullName>
    </submittedName>
</protein>
<dbReference type="Proteomes" id="UP001246372">
    <property type="component" value="Unassembled WGS sequence"/>
</dbReference>
<proteinExistence type="inferred from homology"/>
<dbReference type="CDD" id="cd06225">
    <property type="entry name" value="HAMP"/>
    <property type="match status" value="1"/>
</dbReference>
<keyword evidence="3" id="KW-0807">Transducer</keyword>
<dbReference type="PROSITE" id="PS50885">
    <property type="entry name" value="HAMP"/>
    <property type="match status" value="1"/>
</dbReference>
<evidence type="ECO:0000313" key="9">
    <source>
        <dbReference type="Proteomes" id="UP001246372"/>
    </source>
</evidence>
<dbReference type="SMART" id="SM00304">
    <property type="entry name" value="HAMP"/>
    <property type="match status" value="1"/>
</dbReference>
<reference evidence="8" key="1">
    <citation type="submission" date="2023-09" db="EMBL/GenBank/DDBJ databases">
        <title>Paucibacter sp. APW11 Genome sequencing and assembly.</title>
        <authorList>
            <person name="Kim I."/>
        </authorList>
    </citation>
    <scope>NUCLEOTIDE SEQUENCE</scope>
    <source>
        <strain evidence="8">APW11</strain>
    </source>
</reference>
<sequence>MSNAVLTRAASLRIRMAGLALAGIIASLVLLIQALWSYQALKLQAEQAFVAKDLVADILPPPLYLIELRLVLSETVEGTLSPAEGQAAFERLAADYQARVNYWQQNPPFGLEQLLLGAQHEHAEAMLKLAAQQVLLPMKNNDQAAARAGLKEVHRLYEAHRKGVDATVIAGNKLADSAMEGFGATRQRGLVQMPAVAALMLLLLAACGYWLLQGVVAPLRQATTLTRAVADGDLREQGGVAAEGQDELGQMQLELRKMVRQLRGFVHKVREGSATMTLASGEIAQGNLELSKRTEHQALRLQDAARTMQQLAQTVDHSAQIARDADELAHQASAVAQRGGQAVGQVVQTMEGIQASSLKIADIIGVIDSIAFQTNILALNAAVEAARAGEQGRGFAVVAAEVRSLAQRSASAAREIKQLIQDSVGRVEAGSRIVRDARQTMDELETQVDRVSELMRETDSAMRGQSQAVAGMSQMLGEVDQDTQQNATLVQQTAAAAENLRLRALGVDQALSAFRLDN</sequence>
<dbReference type="PANTHER" id="PTHR43531:SF14">
    <property type="entry name" value="METHYL-ACCEPTING CHEMOTAXIS PROTEIN I-RELATED"/>
    <property type="match status" value="1"/>
</dbReference>
<evidence type="ECO:0000256" key="3">
    <source>
        <dbReference type="PROSITE-ProRule" id="PRU00284"/>
    </source>
</evidence>
<evidence type="ECO:0000256" key="4">
    <source>
        <dbReference type="SAM" id="Coils"/>
    </source>
</evidence>
<dbReference type="PROSITE" id="PS50111">
    <property type="entry name" value="CHEMOTAXIS_TRANSDUC_2"/>
    <property type="match status" value="1"/>
</dbReference>
<feature type="domain" description="Methyl-accepting transducer" evidence="6">
    <location>
        <begin position="272"/>
        <end position="501"/>
    </location>
</feature>
<gene>
    <name evidence="8" type="ORF">RQP53_14850</name>
</gene>
<keyword evidence="5" id="KW-1133">Transmembrane helix</keyword>
<dbReference type="Gene3D" id="1.10.287.950">
    <property type="entry name" value="Methyl-accepting chemotaxis protein"/>
    <property type="match status" value="1"/>
</dbReference>
<dbReference type="InterPro" id="IPR051310">
    <property type="entry name" value="MCP_chemotaxis"/>
</dbReference>
<name>A0ABU3PDC6_9BURK</name>
<keyword evidence="4" id="KW-0175">Coiled coil</keyword>
<dbReference type="SMART" id="SM00283">
    <property type="entry name" value="MA"/>
    <property type="match status" value="1"/>
</dbReference>
<organism evidence="8 9">
    <name type="scientific">Roseateles aquae</name>
    <dbReference type="NCBI Taxonomy" id="3077235"/>
    <lineage>
        <taxon>Bacteria</taxon>
        <taxon>Pseudomonadati</taxon>
        <taxon>Pseudomonadota</taxon>
        <taxon>Betaproteobacteria</taxon>
        <taxon>Burkholderiales</taxon>
        <taxon>Sphaerotilaceae</taxon>
        <taxon>Roseateles</taxon>
    </lineage>
</organism>
<dbReference type="PANTHER" id="PTHR43531">
    <property type="entry name" value="PROTEIN ICFG"/>
    <property type="match status" value="1"/>
</dbReference>
<feature type="transmembrane region" description="Helical" evidence="5">
    <location>
        <begin position="12"/>
        <end position="36"/>
    </location>
</feature>
<comment type="similarity">
    <text evidence="2">Belongs to the methyl-accepting chemotaxis (MCP) protein family.</text>
</comment>
<dbReference type="Pfam" id="PF00015">
    <property type="entry name" value="MCPsignal"/>
    <property type="match status" value="1"/>
</dbReference>
<dbReference type="CDD" id="cd11386">
    <property type="entry name" value="MCP_signal"/>
    <property type="match status" value="1"/>
</dbReference>
<dbReference type="RefSeq" id="WP_315651216.1">
    <property type="nucleotide sequence ID" value="NZ_JAVXZY010000006.1"/>
</dbReference>